<dbReference type="GO" id="GO:0042742">
    <property type="term" value="P:defense response to bacterium"/>
    <property type="evidence" value="ECO:0007669"/>
    <property type="project" value="TreeGrafter"/>
</dbReference>
<dbReference type="Pfam" id="PF01097">
    <property type="entry name" value="Defensin_2"/>
    <property type="match status" value="1"/>
</dbReference>
<sequence>MKAAIIVLLLAVCALVMGAPLEEYSREKRVACDIIGKIKVGPVQLNDSACAAGCIIRGKKGGYCTKKLVCKCNS</sequence>
<evidence type="ECO:0000256" key="3">
    <source>
        <dbReference type="ARBA" id="ARBA00023157"/>
    </source>
</evidence>
<dbReference type="Gene3D" id="3.30.30.10">
    <property type="entry name" value="Knottin, scorpion toxin-like"/>
    <property type="match status" value="1"/>
</dbReference>
<evidence type="ECO:0000259" key="5">
    <source>
        <dbReference type="PROSITE" id="PS51378"/>
    </source>
</evidence>
<feature type="signal peptide" evidence="4">
    <location>
        <begin position="1"/>
        <end position="18"/>
    </location>
</feature>
<dbReference type="GO" id="GO:0005615">
    <property type="term" value="C:extracellular space"/>
    <property type="evidence" value="ECO:0007669"/>
    <property type="project" value="TreeGrafter"/>
</dbReference>
<dbReference type="PANTHER" id="PTHR13645">
    <property type="entry name" value="DEFENSIN"/>
    <property type="match status" value="1"/>
</dbReference>
<reference evidence="6" key="2">
    <citation type="submission" date="2023-05" db="EMBL/GenBank/DDBJ databases">
        <authorList>
            <person name="Fouks B."/>
        </authorList>
    </citation>
    <scope>NUCLEOTIDE SEQUENCE</scope>
    <source>
        <strain evidence="6">Stay&amp;Tobe</strain>
        <tissue evidence="6">Testes</tissue>
    </source>
</reference>
<evidence type="ECO:0000313" key="6">
    <source>
        <dbReference type="EMBL" id="KAJ9584035.1"/>
    </source>
</evidence>
<gene>
    <name evidence="6" type="ORF">L9F63_021612</name>
</gene>
<protein>
    <recommendedName>
        <fullName evidence="5">Invertebrate defensins family profile domain-containing protein</fullName>
    </recommendedName>
</protein>
<dbReference type="GO" id="GO:0006959">
    <property type="term" value="P:humoral immune response"/>
    <property type="evidence" value="ECO:0007669"/>
    <property type="project" value="TreeGrafter"/>
</dbReference>
<keyword evidence="2" id="KW-0964">Secreted</keyword>
<dbReference type="Proteomes" id="UP001233999">
    <property type="component" value="Unassembled WGS sequence"/>
</dbReference>
<keyword evidence="7" id="KW-1185">Reference proteome</keyword>
<dbReference type="InterPro" id="IPR001542">
    <property type="entry name" value="Defensin_invertebrate/fungal"/>
</dbReference>
<dbReference type="PROSITE" id="PS51378">
    <property type="entry name" value="INVERT_DEFENSINS"/>
    <property type="match status" value="1"/>
</dbReference>
<reference evidence="6" key="1">
    <citation type="journal article" date="2023" name="IScience">
        <title>Live-bearing cockroach genome reveals convergent evolutionary mechanisms linked to viviparity in insects and beyond.</title>
        <authorList>
            <person name="Fouks B."/>
            <person name="Harrison M.C."/>
            <person name="Mikhailova A.A."/>
            <person name="Marchal E."/>
            <person name="English S."/>
            <person name="Carruthers M."/>
            <person name="Jennings E.C."/>
            <person name="Chiamaka E.L."/>
            <person name="Frigard R.A."/>
            <person name="Pippel M."/>
            <person name="Attardo G.M."/>
            <person name="Benoit J.B."/>
            <person name="Bornberg-Bauer E."/>
            <person name="Tobe S.S."/>
        </authorList>
    </citation>
    <scope>NUCLEOTIDE SEQUENCE</scope>
    <source>
        <strain evidence="6">Stay&amp;Tobe</strain>
    </source>
</reference>
<dbReference type="SUPFAM" id="SSF57095">
    <property type="entry name" value="Scorpion toxin-like"/>
    <property type="match status" value="1"/>
</dbReference>
<name>A0AAD8EB60_DIPPU</name>
<dbReference type="EMBL" id="JASPKZ010007478">
    <property type="protein sequence ID" value="KAJ9584035.1"/>
    <property type="molecule type" value="Genomic_DNA"/>
</dbReference>
<keyword evidence="3" id="KW-1015">Disulfide bond</keyword>
<dbReference type="InterPro" id="IPR036574">
    <property type="entry name" value="Scorpion_toxin-like_sf"/>
</dbReference>
<evidence type="ECO:0000256" key="4">
    <source>
        <dbReference type="SAM" id="SignalP"/>
    </source>
</evidence>
<feature type="domain" description="Invertebrate defensins family profile" evidence="5">
    <location>
        <begin position="29"/>
        <end position="74"/>
    </location>
</feature>
<accession>A0AAD8EB60</accession>
<feature type="chain" id="PRO_5042261318" description="Invertebrate defensins family profile domain-containing protein" evidence="4">
    <location>
        <begin position="19"/>
        <end position="74"/>
    </location>
</feature>
<organism evidence="6 7">
    <name type="scientific">Diploptera punctata</name>
    <name type="common">Pacific beetle cockroach</name>
    <dbReference type="NCBI Taxonomy" id="6984"/>
    <lineage>
        <taxon>Eukaryota</taxon>
        <taxon>Metazoa</taxon>
        <taxon>Ecdysozoa</taxon>
        <taxon>Arthropoda</taxon>
        <taxon>Hexapoda</taxon>
        <taxon>Insecta</taxon>
        <taxon>Pterygota</taxon>
        <taxon>Neoptera</taxon>
        <taxon>Polyneoptera</taxon>
        <taxon>Dictyoptera</taxon>
        <taxon>Blattodea</taxon>
        <taxon>Blaberoidea</taxon>
        <taxon>Blaberidae</taxon>
        <taxon>Diplopterinae</taxon>
        <taxon>Diploptera</taxon>
    </lineage>
</organism>
<comment type="subcellular location">
    <subcellularLocation>
        <location evidence="1">Secreted</location>
    </subcellularLocation>
</comment>
<evidence type="ECO:0000256" key="2">
    <source>
        <dbReference type="ARBA" id="ARBA00022525"/>
    </source>
</evidence>
<dbReference type="PANTHER" id="PTHR13645:SF0">
    <property type="entry name" value="DEFENSIN"/>
    <property type="match status" value="1"/>
</dbReference>
<keyword evidence="4" id="KW-0732">Signal</keyword>
<dbReference type="AlphaFoldDB" id="A0AAD8EB60"/>
<proteinExistence type="predicted"/>
<evidence type="ECO:0000313" key="7">
    <source>
        <dbReference type="Proteomes" id="UP001233999"/>
    </source>
</evidence>
<comment type="caution">
    <text evidence="6">The sequence shown here is derived from an EMBL/GenBank/DDBJ whole genome shotgun (WGS) entry which is preliminary data.</text>
</comment>
<evidence type="ECO:0000256" key="1">
    <source>
        <dbReference type="ARBA" id="ARBA00004613"/>
    </source>
</evidence>